<keyword evidence="4" id="KW-0812">Transmembrane</keyword>
<evidence type="ECO:0000259" key="5">
    <source>
        <dbReference type="Pfam" id="PF02714"/>
    </source>
</evidence>
<gene>
    <name evidence="7" type="ORF">F3Y22_tig00110556pilonHSYRG00693</name>
</gene>
<evidence type="ECO:0000256" key="4">
    <source>
        <dbReference type="SAM" id="Phobius"/>
    </source>
</evidence>
<dbReference type="Pfam" id="PF14703">
    <property type="entry name" value="PHM7_cyt"/>
    <property type="match status" value="1"/>
</dbReference>
<evidence type="ECO:0000313" key="7">
    <source>
        <dbReference type="EMBL" id="KAE8700755.1"/>
    </source>
</evidence>
<keyword evidence="2" id="KW-0813">Transport</keyword>
<keyword evidence="4" id="KW-0472">Membrane</keyword>
<feature type="domain" description="CSC1/OSCA1-like 7TM region" evidence="5">
    <location>
        <begin position="215"/>
        <end position="426"/>
    </location>
</feature>
<reference evidence="7" key="1">
    <citation type="submission" date="2019-09" db="EMBL/GenBank/DDBJ databases">
        <title>Draft genome information of white flower Hibiscus syriacus.</title>
        <authorList>
            <person name="Kim Y.-M."/>
        </authorList>
    </citation>
    <scope>NUCLEOTIDE SEQUENCE [LARGE SCALE GENOMIC DNA]</scope>
    <source>
        <strain evidence="7">YM2019G1</strain>
    </source>
</reference>
<feature type="domain" description="CSC1/OSCA1-like cytosolic" evidence="6">
    <location>
        <begin position="77"/>
        <end position="208"/>
    </location>
</feature>
<evidence type="ECO:0000256" key="1">
    <source>
        <dbReference type="ARBA" id="ARBA00022837"/>
    </source>
</evidence>
<dbReference type="InterPro" id="IPR027815">
    <property type="entry name" value="CSC1/OSCA1-like_cyt"/>
</dbReference>
<feature type="transmembrane region" description="Helical" evidence="4">
    <location>
        <begin position="224"/>
        <end position="244"/>
    </location>
</feature>
<dbReference type="EMBL" id="VEPZ02001028">
    <property type="protein sequence ID" value="KAE8700755.1"/>
    <property type="molecule type" value="Genomic_DNA"/>
</dbReference>
<sequence length="519" mass="58768">MKKILLSIAVTDDGVKKNARSTSNGTFREESKVVGIPCGHLLDLSCHLFPFLSWKAYKHVSALRATGLKSDEVKPEQFAILVRDSPDVAPGQTRKQQVDTYFKSIYPDTFYRSMVITNYKEVDKIWGELEGFKKKLTCAETIYEGQGTRPTNKTGFLSLCGKQVDGIEYYNEKIKELAQTLEAEQKLTLREKQQGSALVFFTSRQRCSVAAVDVDALKTVLEAYLPQLALIIFVALLPKLLLFLSKTEGIPSGSHVIRAASRKYFYFIVFNVFIGVTIAGTFFSAFKTIQKKPDAILEILAKSLPGNATFFLTFVALKFFVGYGLELSRIVPLIIYHLKRKYLCKTEAELKEAWFRGKLSYSVRVPTDMLIITIVLCYSVIASVIIQFGVLYFALAYESFGRMWPHMHTRIISALFLYQATMLGYFGVTKFYYTPILVLLRRYKYRLSPSSSSSSVGINSMGGFCHTALEVANQESKETPHMEHIFKSFIPPTKLDLQEIEDQQFEDAFSQVSRSESFV</sequence>
<feature type="transmembrane region" description="Helical" evidence="4">
    <location>
        <begin position="264"/>
        <end position="286"/>
    </location>
</feature>
<dbReference type="GO" id="GO:0005227">
    <property type="term" value="F:calcium-activated cation channel activity"/>
    <property type="evidence" value="ECO:0007669"/>
    <property type="project" value="InterPro"/>
</dbReference>
<feature type="transmembrane region" description="Helical" evidence="4">
    <location>
        <begin position="369"/>
        <end position="395"/>
    </location>
</feature>
<organism evidence="7 8">
    <name type="scientific">Hibiscus syriacus</name>
    <name type="common">Rose of Sharon</name>
    <dbReference type="NCBI Taxonomy" id="106335"/>
    <lineage>
        <taxon>Eukaryota</taxon>
        <taxon>Viridiplantae</taxon>
        <taxon>Streptophyta</taxon>
        <taxon>Embryophyta</taxon>
        <taxon>Tracheophyta</taxon>
        <taxon>Spermatophyta</taxon>
        <taxon>Magnoliopsida</taxon>
        <taxon>eudicotyledons</taxon>
        <taxon>Gunneridae</taxon>
        <taxon>Pentapetalae</taxon>
        <taxon>rosids</taxon>
        <taxon>malvids</taxon>
        <taxon>Malvales</taxon>
        <taxon>Malvaceae</taxon>
        <taxon>Malvoideae</taxon>
        <taxon>Hibiscus</taxon>
    </lineage>
</organism>
<proteinExistence type="predicted"/>
<keyword evidence="1" id="KW-0106">Calcium</keyword>
<feature type="transmembrane region" description="Helical" evidence="4">
    <location>
        <begin position="415"/>
        <end position="440"/>
    </location>
</feature>
<dbReference type="PANTHER" id="PTHR13018">
    <property type="entry name" value="PROBABLE MEMBRANE PROTEIN DUF221-RELATED"/>
    <property type="match status" value="1"/>
</dbReference>
<dbReference type="AlphaFoldDB" id="A0A6A3AC54"/>
<dbReference type="PANTHER" id="PTHR13018:SF100">
    <property type="entry name" value="CSC1-LIKE PROTEIN ERD4"/>
    <property type="match status" value="1"/>
</dbReference>
<comment type="caution">
    <text evidence="7">The sequence shown here is derived from an EMBL/GenBank/DDBJ whole genome shotgun (WGS) entry which is preliminary data.</text>
</comment>
<dbReference type="Proteomes" id="UP000436088">
    <property type="component" value="Unassembled WGS sequence"/>
</dbReference>
<evidence type="ECO:0000256" key="2">
    <source>
        <dbReference type="ARBA" id="ARBA00023065"/>
    </source>
</evidence>
<name>A0A6A3AC54_HIBSY</name>
<protein>
    <submittedName>
        <fullName evidence="7">CSC1-like protein ERD4</fullName>
    </submittedName>
</protein>
<dbReference type="InterPro" id="IPR003864">
    <property type="entry name" value="CSC1/OSCA1-like_7TM"/>
</dbReference>
<keyword evidence="8" id="KW-1185">Reference proteome</keyword>
<keyword evidence="3" id="KW-0407">Ion channel</keyword>
<accession>A0A6A3AC54</accession>
<dbReference type="Pfam" id="PF02714">
    <property type="entry name" value="RSN1_7TM"/>
    <property type="match status" value="1"/>
</dbReference>
<dbReference type="GO" id="GO:0005886">
    <property type="term" value="C:plasma membrane"/>
    <property type="evidence" value="ECO:0007669"/>
    <property type="project" value="TreeGrafter"/>
</dbReference>
<evidence type="ECO:0000259" key="6">
    <source>
        <dbReference type="Pfam" id="PF14703"/>
    </source>
</evidence>
<dbReference type="InterPro" id="IPR045122">
    <property type="entry name" value="Csc1-like"/>
</dbReference>
<keyword evidence="2" id="KW-0406">Ion transport</keyword>
<evidence type="ECO:0000256" key="3">
    <source>
        <dbReference type="ARBA" id="ARBA00023303"/>
    </source>
</evidence>
<keyword evidence="4" id="KW-1133">Transmembrane helix</keyword>
<feature type="transmembrane region" description="Helical" evidence="4">
    <location>
        <begin position="306"/>
        <end position="325"/>
    </location>
</feature>
<evidence type="ECO:0000313" key="8">
    <source>
        <dbReference type="Proteomes" id="UP000436088"/>
    </source>
</evidence>